<dbReference type="PROSITE" id="PS01124">
    <property type="entry name" value="HTH_ARAC_FAMILY_2"/>
    <property type="match status" value="1"/>
</dbReference>
<dbReference type="Proteomes" id="UP000092544">
    <property type="component" value="Unassembled WGS sequence"/>
</dbReference>
<evidence type="ECO:0000256" key="1">
    <source>
        <dbReference type="ARBA" id="ARBA00023015"/>
    </source>
</evidence>
<dbReference type="Pfam" id="PF12833">
    <property type="entry name" value="HTH_18"/>
    <property type="match status" value="1"/>
</dbReference>
<gene>
    <name evidence="5" type="ORF">MSP8886_00660</name>
</gene>
<reference evidence="5 6" key="1">
    <citation type="submission" date="2016-06" db="EMBL/GenBank/DDBJ databases">
        <authorList>
            <person name="Kjaerup R.B."/>
            <person name="Dalgaard T.S."/>
            <person name="Juul-Madsen H.R."/>
        </authorList>
    </citation>
    <scope>NUCLEOTIDE SEQUENCE [LARGE SCALE GENOMIC DNA]</scope>
    <source>
        <strain evidence="5 6">CECT 8886</strain>
    </source>
</reference>
<evidence type="ECO:0000256" key="3">
    <source>
        <dbReference type="ARBA" id="ARBA00023163"/>
    </source>
</evidence>
<proteinExistence type="predicted"/>
<dbReference type="PANTHER" id="PTHR46796">
    <property type="entry name" value="HTH-TYPE TRANSCRIPTIONAL ACTIVATOR RHAS-RELATED"/>
    <property type="match status" value="1"/>
</dbReference>
<accession>A0A1A8T6D8</accession>
<dbReference type="RefSeq" id="WP_067012607.1">
    <property type="nucleotide sequence ID" value="NZ_FLOB01000001.1"/>
</dbReference>
<sequence length="273" mass="31307">MQAYQARYQSFQPTLTKAGQEQFGLKLQIHKPCFVLSDDVYAFVEVNTDYPTRYPIVPDGTNILFFSACRELFGGTQSSILDVPLNALDGPYFGIWFQPGKLRSFFNVDVSEVTDQLVPLDFLDSKVFLSLQEGLYEKASFNDRVNYCENILIKHTRSISFPDKLKRAQNIIYQECGNISMAYLSSQVGWSHRQLNRQFLLHTGLTSKAFAQTIRINHFLKRCSQGDAPYLHHGLDLGFYDQSHLLRTTAQHNVMSLSPVSQQFMSNFYKPRS</sequence>
<evidence type="ECO:0000313" key="5">
    <source>
        <dbReference type="EMBL" id="SBS26641.1"/>
    </source>
</evidence>
<evidence type="ECO:0000256" key="2">
    <source>
        <dbReference type="ARBA" id="ARBA00023125"/>
    </source>
</evidence>
<dbReference type="InterPro" id="IPR018060">
    <property type="entry name" value="HTH_AraC"/>
</dbReference>
<dbReference type="PANTHER" id="PTHR46796:SF13">
    <property type="entry name" value="HTH-TYPE TRANSCRIPTIONAL ACTIVATOR RHAS"/>
    <property type="match status" value="1"/>
</dbReference>
<name>A0A1A8T6D8_9GAMM</name>
<dbReference type="GO" id="GO:0003700">
    <property type="term" value="F:DNA-binding transcription factor activity"/>
    <property type="evidence" value="ECO:0007669"/>
    <property type="project" value="InterPro"/>
</dbReference>
<protein>
    <submittedName>
        <fullName evidence="5">Helix-turn-helix domain protein</fullName>
    </submittedName>
</protein>
<keyword evidence="3" id="KW-0804">Transcription</keyword>
<keyword evidence="1" id="KW-0805">Transcription regulation</keyword>
<dbReference type="AlphaFoldDB" id="A0A1A8T6D8"/>
<evidence type="ECO:0000313" key="6">
    <source>
        <dbReference type="Proteomes" id="UP000092544"/>
    </source>
</evidence>
<organism evidence="5 6">
    <name type="scientific">Marinomonas spartinae</name>
    <dbReference type="NCBI Taxonomy" id="1792290"/>
    <lineage>
        <taxon>Bacteria</taxon>
        <taxon>Pseudomonadati</taxon>
        <taxon>Pseudomonadota</taxon>
        <taxon>Gammaproteobacteria</taxon>
        <taxon>Oceanospirillales</taxon>
        <taxon>Oceanospirillaceae</taxon>
        <taxon>Marinomonas</taxon>
    </lineage>
</organism>
<feature type="domain" description="HTH araC/xylS-type" evidence="4">
    <location>
        <begin position="166"/>
        <end position="263"/>
    </location>
</feature>
<keyword evidence="6" id="KW-1185">Reference proteome</keyword>
<dbReference type="STRING" id="1792290.MSP8886_00660"/>
<dbReference type="EMBL" id="FLOB01000001">
    <property type="protein sequence ID" value="SBS26641.1"/>
    <property type="molecule type" value="Genomic_DNA"/>
</dbReference>
<dbReference type="InterPro" id="IPR050204">
    <property type="entry name" value="AraC_XylS_family_regulators"/>
</dbReference>
<dbReference type="GO" id="GO:0043565">
    <property type="term" value="F:sequence-specific DNA binding"/>
    <property type="evidence" value="ECO:0007669"/>
    <property type="project" value="InterPro"/>
</dbReference>
<dbReference type="OrthoDB" id="6592899at2"/>
<evidence type="ECO:0000259" key="4">
    <source>
        <dbReference type="PROSITE" id="PS01124"/>
    </source>
</evidence>
<dbReference type="Pfam" id="PF20240">
    <property type="entry name" value="DUF6597"/>
    <property type="match status" value="1"/>
</dbReference>
<dbReference type="Gene3D" id="1.10.10.60">
    <property type="entry name" value="Homeodomain-like"/>
    <property type="match status" value="1"/>
</dbReference>
<keyword evidence="2" id="KW-0238">DNA-binding</keyword>
<dbReference type="InterPro" id="IPR046532">
    <property type="entry name" value="DUF6597"/>
</dbReference>